<feature type="transmembrane region" description="Helical" evidence="1">
    <location>
        <begin position="100"/>
        <end position="122"/>
    </location>
</feature>
<protein>
    <submittedName>
        <fullName evidence="2">Uncharacterized protein</fullName>
    </submittedName>
</protein>
<comment type="caution">
    <text evidence="2">The sequence shown here is derived from an EMBL/GenBank/DDBJ whole genome shotgun (WGS) entry which is preliminary data.</text>
</comment>
<dbReference type="RefSeq" id="WP_211972446.1">
    <property type="nucleotide sequence ID" value="NZ_JAGTXB010000003.1"/>
</dbReference>
<keyword evidence="1" id="KW-0812">Transmembrane</keyword>
<proteinExistence type="predicted"/>
<keyword evidence="3" id="KW-1185">Reference proteome</keyword>
<reference evidence="2 3" key="1">
    <citation type="submission" date="2021-04" db="EMBL/GenBank/DDBJ databases">
        <title>Chitinophaga sp. nov., isolated from the rhizosphere soil.</title>
        <authorList>
            <person name="He S."/>
        </authorList>
    </citation>
    <scope>NUCLEOTIDE SEQUENCE [LARGE SCALE GENOMIC DNA]</scope>
    <source>
        <strain evidence="2 3">2R12</strain>
    </source>
</reference>
<gene>
    <name evidence="2" type="ORF">KE626_08520</name>
</gene>
<evidence type="ECO:0000313" key="3">
    <source>
        <dbReference type="Proteomes" id="UP000676386"/>
    </source>
</evidence>
<sequence>MIVITRINKNHLFLKTIPVANAGCPLCNARGKMEMTFYQLQLEAGWVRDTKKITASVCCKNCGRDVPVVRWDKELDTFFKAEKKKIKVNTSFKAGKIGKILIWLNILFFGAIFLLFTGMFIYHRIAPKQTAGTGASRDEQIRQSGLFAASPQPGDLILVYLFDDHKQILLKITAVDATADVVKAIASDKNIDVPANAADVPAADADFKQGKETSFSLTDYKNLRVTAPDHKRLGNVQMVYRK</sequence>
<dbReference type="EMBL" id="JAGTXB010000003">
    <property type="protein sequence ID" value="MBS0027349.1"/>
    <property type="molecule type" value="Genomic_DNA"/>
</dbReference>
<keyword evidence="1" id="KW-0472">Membrane</keyword>
<accession>A0ABS5IWK2</accession>
<evidence type="ECO:0000256" key="1">
    <source>
        <dbReference type="SAM" id="Phobius"/>
    </source>
</evidence>
<organism evidence="2 3">
    <name type="scientific">Chitinophaga hostae</name>
    <dbReference type="NCBI Taxonomy" id="2831022"/>
    <lineage>
        <taxon>Bacteria</taxon>
        <taxon>Pseudomonadati</taxon>
        <taxon>Bacteroidota</taxon>
        <taxon>Chitinophagia</taxon>
        <taxon>Chitinophagales</taxon>
        <taxon>Chitinophagaceae</taxon>
        <taxon>Chitinophaga</taxon>
    </lineage>
</organism>
<name>A0ABS5IWK2_9BACT</name>
<dbReference type="Proteomes" id="UP000676386">
    <property type="component" value="Unassembled WGS sequence"/>
</dbReference>
<evidence type="ECO:0000313" key="2">
    <source>
        <dbReference type="EMBL" id="MBS0027349.1"/>
    </source>
</evidence>
<keyword evidence="1" id="KW-1133">Transmembrane helix</keyword>